<comment type="caution">
    <text evidence="11">The sequence shown here is derived from an EMBL/GenBank/DDBJ whole genome shotgun (WGS) entry which is preliminary data.</text>
</comment>
<evidence type="ECO:0000256" key="6">
    <source>
        <dbReference type="ARBA" id="ARBA00023010"/>
    </source>
</evidence>
<feature type="region of interest" description="Disordered" evidence="8">
    <location>
        <begin position="1175"/>
        <end position="1214"/>
    </location>
</feature>
<evidence type="ECO:0000259" key="9">
    <source>
        <dbReference type="Pfam" id="PF03177"/>
    </source>
</evidence>
<dbReference type="AlphaFoldDB" id="A0A2I2FTW8"/>
<comment type="subcellular location">
    <subcellularLocation>
        <location evidence="1">Nucleus envelope</location>
    </subcellularLocation>
</comment>
<feature type="compositionally biased region" description="Polar residues" evidence="8">
    <location>
        <begin position="1177"/>
        <end position="1200"/>
    </location>
</feature>
<dbReference type="RefSeq" id="XP_024699387.1">
    <property type="nucleotide sequence ID" value="XM_024844870.1"/>
</dbReference>
<dbReference type="Gene3D" id="2.130.10.10">
    <property type="entry name" value="YVTN repeat-like/Quinoprotein amine dehydrogenase"/>
    <property type="match status" value="1"/>
</dbReference>
<evidence type="ECO:0000256" key="2">
    <source>
        <dbReference type="ARBA" id="ARBA00005569"/>
    </source>
</evidence>
<dbReference type="SUPFAM" id="SSF117289">
    <property type="entry name" value="Nucleoporin domain"/>
    <property type="match status" value="1"/>
</dbReference>
<dbReference type="GO" id="GO:0000972">
    <property type="term" value="P:transcription-dependent tethering of RNA polymerase II gene DNA at nuclear periphery"/>
    <property type="evidence" value="ECO:0007669"/>
    <property type="project" value="TreeGrafter"/>
</dbReference>
<dbReference type="Gene3D" id="1.20.58.1380">
    <property type="match status" value="1"/>
</dbReference>
<dbReference type="InterPro" id="IPR007187">
    <property type="entry name" value="Nucleoporin_Nup133/Nup155_C"/>
</dbReference>
<evidence type="ECO:0000313" key="11">
    <source>
        <dbReference type="EMBL" id="PLB44085.1"/>
    </source>
</evidence>
<keyword evidence="4" id="KW-0509">mRNA transport</keyword>
<dbReference type="STRING" id="1392250.A0A2I2FTW8"/>
<dbReference type="GO" id="GO:0016973">
    <property type="term" value="P:poly(A)+ mRNA export from nucleus"/>
    <property type="evidence" value="ECO:0007669"/>
    <property type="project" value="TreeGrafter"/>
</dbReference>
<feature type="domain" description="Nucleoporin Nup133/Nup155-like C-terminal" evidence="9">
    <location>
        <begin position="520"/>
        <end position="1166"/>
    </location>
</feature>
<dbReference type="InterPro" id="IPR015943">
    <property type="entry name" value="WD40/YVTN_repeat-like_dom_sf"/>
</dbReference>
<dbReference type="Pfam" id="PF03177">
    <property type="entry name" value="Nucleoporin_C"/>
    <property type="match status" value="1"/>
</dbReference>
<organism evidence="11 12">
    <name type="scientific">Aspergillus steynii IBT 23096</name>
    <dbReference type="NCBI Taxonomy" id="1392250"/>
    <lineage>
        <taxon>Eukaryota</taxon>
        <taxon>Fungi</taxon>
        <taxon>Dikarya</taxon>
        <taxon>Ascomycota</taxon>
        <taxon>Pezizomycotina</taxon>
        <taxon>Eurotiomycetes</taxon>
        <taxon>Eurotiomycetidae</taxon>
        <taxon>Eurotiales</taxon>
        <taxon>Aspergillaceae</taxon>
        <taxon>Aspergillus</taxon>
        <taxon>Aspergillus subgen. Circumdati</taxon>
    </lineage>
</organism>
<dbReference type="GO" id="GO:0006606">
    <property type="term" value="P:protein import into nucleus"/>
    <property type="evidence" value="ECO:0007669"/>
    <property type="project" value="TreeGrafter"/>
</dbReference>
<keyword evidence="3" id="KW-0813">Transport</keyword>
<evidence type="ECO:0000256" key="3">
    <source>
        <dbReference type="ARBA" id="ARBA00022448"/>
    </source>
</evidence>
<dbReference type="PANTHER" id="PTHR13405">
    <property type="entry name" value="NUCLEAR PORE COMPLEX PROTEIN NUP133"/>
    <property type="match status" value="1"/>
</dbReference>
<protein>
    <submittedName>
        <fullName evidence="11">Uncharacterized protein</fullName>
    </submittedName>
</protein>
<evidence type="ECO:0000313" key="12">
    <source>
        <dbReference type="Proteomes" id="UP000234275"/>
    </source>
</evidence>
<reference evidence="11 12" key="1">
    <citation type="submission" date="2016-12" db="EMBL/GenBank/DDBJ databases">
        <title>The genomes of Aspergillus section Nigri reveals drivers in fungal speciation.</title>
        <authorList>
            <consortium name="DOE Joint Genome Institute"/>
            <person name="Vesth T.C."/>
            <person name="Nybo J."/>
            <person name="Theobald S."/>
            <person name="Brandl J."/>
            <person name="Frisvad J.C."/>
            <person name="Nielsen K.F."/>
            <person name="Lyhne E.K."/>
            <person name="Kogle M.E."/>
            <person name="Kuo A."/>
            <person name="Riley R."/>
            <person name="Clum A."/>
            <person name="Nolan M."/>
            <person name="Lipzen A."/>
            <person name="Salamov A."/>
            <person name="Henrissat B."/>
            <person name="Wiebenga A."/>
            <person name="De Vries R.P."/>
            <person name="Grigoriev I.V."/>
            <person name="Mortensen U.H."/>
            <person name="Andersen M.R."/>
            <person name="Baker S.E."/>
        </authorList>
    </citation>
    <scope>NUCLEOTIDE SEQUENCE [LARGE SCALE GENOMIC DNA]</scope>
    <source>
        <strain evidence="11 12">IBT 23096</strain>
    </source>
</reference>
<proteinExistence type="inferred from homology"/>
<evidence type="ECO:0000256" key="1">
    <source>
        <dbReference type="ARBA" id="ARBA00004259"/>
    </source>
</evidence>
<dbReference type="Gene3D" id="1.25.40.700">
    <property type="match status" value="1"/>
</dbReference>
<dbReference type="Pfam" id="PF08801">
    <property type="entry name" value="Nucleoporin_N"/>
    <property type="match status" value="1"/>
</dbReference>
<dbReference type="InterPro" id="IPR014908">
    <property type="entry name" value="Nucleoporin_Nup133/Nup155_N"/>
</dbReference>
<keyword evidence="7" id="KW-0539">Nucleus</keyword>
<dbReference type="VEuPathDB" id="FungiDB:P170DRAFT_368590"/>
<gene>
    <name evidence="11" type="ORF">P170DRAFT_368590</name>
</gene>
<accession>A0A2I2FTW8</accession>
<name>A0A2I2FTW8_9EURO</name>
<dbReference type="EMBL" id="MSFO01000010">
    <property type="protein sequence ID" value="PLB44085.1"/>
    <property type="molecule type" value="Genomic_DNA"/>
</dbReference>
<dbReference type="InterPro" id="IPR037624">
    <property type="entry name" value="Nup133-like"/>
</dbReference>
<dbReference type="GO" id="GO:0031080">
    <property type="term" value="C:nuclear pore outer ring"/>
    <property type="evidence" value="ECO:0007669"/>
    <property type="project" value="TreeGrafter"/>
</dbReference>
<dbReference type="OrthoDB" id="103454at2759"/>
<dbReference type="Proteomes" id="UP000234275">
    <property type="component" value="Unassembled WGS sequence"/>
</dbReference>
<comment type="similarity">
    <text evidence="2">Belongs to the nucleoporin Nup133 family.</text>
</comment>
<evidence type="ECO:0000256" key="8">
    <source>
        <dbReference type="SAM" id="MobiDB-lite"/>
    </source>
</evidence>
<keyword evidence="5" id="KW-0653">Protein transport</keyword>
<evidence type="ECO:0000256" key="7">
    <source>
        <dbReference type="ARBA" id="ARBA00023242"/>
    </source>
</evidence>
<feature type="non-terminal residue" evidence="11">
    <location>
        <position position="1"/>
    </location>
</feature>
<keyword evidence="6" id="KW-0811">Translocation</keyword>
<dbReference type="PANTHER" id="PTHR13405:SF11">
    <property type="entry name" value="NUCLEAR PORE COMPLEX PROTEIN NUP133"/>
    <property type="match status" value="1"/>
</dbReference>
<sequence>CFFGTSLGYALAMTNSLATIWPYSIAASSPSPADVFTLSIPETHKDPAETVPLGVLLSAATNGIPGLMIIMPHSGKIVYWETVTSAASLGLQRGKQTGIQAQVNNLSYGEQVTDLINCEPSGVLATFSSGRVAHITLRDPQGKPMVSANFLRNSPTHSRASSFFGGIKHVLGSSFWKKDLAAIRAGQSHQRGQRDVIIATISGDVEIWDTHWNNGSILRKQYDIKNHLNHFLRAHDMDIIEDSSLQILDFALRPLKGNTTSSPAETAGGCQILLAIALPNSKGNSISLVQMDLSEEVHIHSIASIDLSSVSADFDTMKPKLLVPHPGDTAFVMIGHSIILASLTQMKNTVSGTQLYPDTDQKSRVAHDSLTFRSGKGYEILGSCAENQTVEGSRPACLVMVRDFGLIRVSAFPRLTTENNVENAGVSAKQRIEQAIFYGTMLGNPLCLNRKSDLDFPPGEIEQAVLEICSELLHSTSRFVPTTAISMDQNLRSRAKALNDLASLLTALNSTVNRRTWWELLWGAEKLAAQRALWKLEENARRSKPSVPTLLSHVIGIMSDKFKTCNDNPADEIDPVRSWLMYDTFRMEHIVPWIFNAIKPQKGHSTRQGRMMAEQIYEASELSLAVLETAFRYRDEHASQYGIGDGYLEEGILITGYEGLPEFWTSKSISCVETGHLLDLELDSCRLWIQKANSTVETPENQTIRRIAGNCARKLQVLGLMHSERVRWLNAQEDPKLLEESITTEQALVKQRKWQLFKLAGIGQLKDAIAMAEKFRDMGALVELIIELQDQTKSGNLQQAFLGKHSGSESEDLSRKIGLYFEKFGEPWADAFFSRQISMGQPGVLFAMTKFQPFVTKFLHKYPAYSRLGWINDVLGEHNFDVAARSLENLAIEHESDIWSHRAQLSFAKLAKLASWEESNCADNAALHHDIRRLEDLAEIDAVQEVVHAYITPVLQGAIDRRAEIDLAVDHFGKSTTEDKPSLREILRDALTRVISRQVVGVERLVDFLTLMDSPGDTELDQNEFAGKEFYLALRAIRLSPYGQRDPLYNAALQKLVWRRCILKDNWKVAGRAVQELDREFESFLYNSALFRTLDLCLKDRQNEDSNVSLYVPTSPRDVSLTESDLDLLVSRFPLEQRTRIGRDLELENESLSQNVEIGKLEFWFNHLVTSAEDAGPTTSTASITDQSTNHQGQAEQSPLSAERMETKSRLNWL</sequence>
<feature type="domain" description="Nucleoporin Nup133/Nup155-like N-terminal" evidence="10">
    <location>
        <begin position="2"/>
        <end position="408"/>
    </location>
</feature>
<evidence type="ECO:0000256" key="5">
    <source>
        <dbReference type="ARBA" id="ARBA00022927"/>
    </source>
</evidence>
<feature type="compositionally biased region" description="Basic and acidic residues" evidence="8">
    <location>
        <begin position="1203"/>
        <end position="1214"/>
    </location>
</feature>
<dbReference type="GO" id="GO:0017056">
    <property type="term" value="F:structural constituent of nuclear pore"/>
    <property type="evidence" value="ECO:0007669"/>
    <property type="project" value="InterPro"/>
</dbReference>
<evidence type="ECO:0000259" key="10">
    <source>
        <dbReference type="Pfam" id="PF08801"/>
    </source>
</evidence>
<evidence type="ECO:0000256" key="4">
    <source>
        <dbReference type="ARBA" id="ARBA00022816"/>
    </source>
</evidence>
<keyword evidence="12" id="KW-1185">Reference proteome</keyword>
<dbReference type="GeneID" id="36552570"/>